<dbReference type="PROSITE" id="PS51733">
    <property type="entry name" value="BPL_LPL_CATALYTIC"/>
    <property type="match status" value="1"/>
</dbReference>
<dbReference type="Pfam" id="PF21948">
    <property type="entry name" value="LplA-B_cat"/>
    <property type="match status" value="1"/>
</dbReference>
<keyword evidence="2" id="KW-0436">Ligase</keyword>
<evidence type="ECO:0000313" key="2">
    <source>
        <dbReference type="EMBL" id="VAV82623.1"/>
    </source>
</evidence>
<gene>
    <name evidence="2" type="ORF">MNBD_DELTA01-1660</name>
</gene>
<dbReference type="GO" id="GO:0016874">
    <property type="term" value="F:ligase activity"/>
    <property type="evidence" value="ECO:0007669"/>
    <property type="project" value="UniProtKB-KW"/>
</dbReference>
<sequence>MKASSVGGAEVQGTEQRGRWRLIVDAPGSAPLNMAKDEAILRGLENGQGLPTLRLYEWRRPAISVGRYQAADTLNRGAQESGVQVVRRITGGRAVLHNMELTYSVVCDARHELFTYGIRGAYRAISRCIVGALKDIGVGAELSLVGSAGAGGKRDSCFHVPARFEVTAGGRKIVGSSQRRFKRALLQHGSILFGMDKALTDAVFGKGASSRMSWVSEFTESSMEELKRALPLRVAEGLGVTLEEIEPPCGEETLIKSLEHSRYSNSAWNISGTDEVIEDGLKASGI</sequence>
<dbReference type="EMBL" id="UOEA01000023">
    <property type="protein sequence ID" value="VAV82623.1"/>
    <property type="molecule type" value="Genomic_DNA"/>
</dbReference>
<dbReference type="SUPFAM" id="SSF55681">
    <property type="entry name" value="Class II aaRS and biotin synthetases"/>
    <property type="match status" value="1"/>
</dbReference>
<dbReference type="PANTHER" id="PTHR43679">
    <property type="entry name" value="OCTANOYLTRANSFERASE LIPM-RELATED"/>
    <property type="match status" value="1"/>
</dbReference>
<accession>A0A3B0RD76</accession>
<reference evidence="2" key="1">
    <citation type="submission" date="2018-06" db="EMBL/GenBank/DDBJ databases">
        <authorList>
            <person name="Zhirakovskaya E."/>
        </authorList>
    </citation>
    <scope>NUCLEOTIDE SEQUENCE</scope>
</reference>
<feature type="domain" description="BPL/LPL catalytic" evidence="1">
    <location>
        <begin position="47"/>
        <end position="242"/>
    </location>
</feature>
<name>A0A3B0RD76_9ZZZZ</name>
<dbReference type="Gene3D" id="3.30.930.10">
    <property type="entry name" value="Bira Bifunctional Protein, Domain 2"/>
    <property type="match status" value="1"/>
</dbReference>
<dbReference type="AlphaFoldDB" id="A0A3B0RD76"/>
<proteinExistence type="predicted"/>
<dbReference type="InterPro" id="IPR004143">
    <property type="entry name" value="BPL_LPL_catalytic"/>
</dbReference>
<evidence type="ECO:0000259" key="1">
    <source>
        <dbReference type="PROSITE" id="PS51733"/>
    </source>
</evidence>
<organism evidence="2">
    <name type="scientific">hydrothermal vent metagenome</name>
    <dbReference type="NCBI Taxonomy" id="652676"/>
    <lineage>
        <taxon>unclassified sequences</taxon>
        <taxon>metagenomes</taxon>
        <taxon>ecological metagenomes</taxon>
    </lineage>
</organism>
<dbReference type="CDD" id="cd16443">
    <property type="entry name" value="LplA"/>
    <property type="match status" value="1"/>
</dbReference>
<dbReference type="PANTHER" id="PTHR43679:SF2">
    <property type="entry name" value="OCTANOYL-[GCVH]:PROTEIN N-OCTANOYLTRANSFERASE"/>
    <property type="match status" value="1"/>
</dbReference>
<protein>
    <submittedName>
        <fullName evidence="2">Lipoate-protein ligase A</fullName>
    </submittedName>
</protein>
<dbReference type="InterPro" id="IPR050664">
    <property type="entry name" value="Octanoyltrans_LipM/LipL"/>
</dbReference>
<dbReference type="InterPro" id="IPR045864">
    <property type="entry name" value="aa-tRNA-synth_II/BPL/LPL"/>
</dbReference>